<dbReference type="Proteomes" id="UP000324222">
    <property type="component" value="Unassembled WGS sequence"/>
</dbReference>
<reference evidence="1 2" key="1">
    <citation type="submission" date="2019-05" db="EMBL/GenBank/DDBJ databases">
        <title>Another draft genome of Portunus trituberculatus and its Hox gene families provides insights of decapod evolution.</title>
        <authorList>
            <person name="Jeong J.-H."/>
            <person name="Song I."/>
            <person name="Kim S."/>
            <person name="Choi T."/>
            <person name="Kim D."/>
            <person name="Ryu S."/>
            <person name="Kim W."/>
        </authorList>
    </citation>
    <scope>NUCLEOTIDE SEQUENCE [LARGE SCALE GENOMIC DNA]</scope>
    <source>
        <tissue evidence="1">Muscle</tissue>
    </source>
</reference>
<evidence type="ECO:0000313" key="1">
    <source>
        <dbReference type="EMBL" id="MPC25398.1"/>
    </source>
</evidence>
<dbReference type="AlphaFoldDB" id="A0A5B7DVB9"/>
<keyword evidence="2" id="KW-1185">Reference proteome</keyword>
<sequence>MKNKESISFTCHNKTNTALNIDHKKYREDNENISLTRQNETITTLNIDARNVDSEAKARGER</sequence>
<evidence type="ECO:0000313" key="2">
    <source>
        <dbReference type="Proteomes" id="UP000324222"/>
    </source>
</evidence>
<proteinExistence type="predicted"/>
<organism evidence="1 2">
    <name type="scientific">Portunus trituberculatus</name>
    <name type="common">Swimming crab</name>
    <name type="synonym">Neptunus trituberculatus</name>
    <dbReference type="NCBI Taxonomy" id="210409"/>
    <lineage>
        <taxon>Eukaryota</taxon>
        <taxon>Metazoa</taxon>
        <taxon>Ecdysozoa</taxon>
        <taxon>Arthropoda</taxon>
        <taxon>Crustacea</taxon>
        <taxon>Multicrustacea</taxon>
        <taxon>Malacostraca</taxon>
        <taxon>Eumalacostraca</taxon>
        <taxon>Eucarida</taxon>
        <taxon>Decapoda</taxon>
        <taxon>Pleocyemata</taxon>
        <taxon>Brachyura</taxon>
        <taxon>Eubrachyura</taxon>
        <taxon>Portunoidea</taxon>
        <taxon>Portunidae</taxon>
        <taxon>Portuninae</taxon>
        <taxon>Portunus</taxon>
    </lineage>
</organism>
<dbReference type="EMBL" id="VSRR010001455">
    <property type="protein sequence ID" value="MPC25398.1"/>
    <property type="molecule type" value="Genomic_DNA"/>
</dbReference>
<name>A0A5B7DVB9_PORTR</name>
<gene>
    <name evidence="1" type="ORF">E2C01_018508</name>
</gene>
<accession>A0A5B7DVB9</accession>
<comment type="caution">
    <text evidence="1">The sequence shown here is derived from an EMBL/GenBank/DDBJ whole genome shotgun (WGS) entry which is preliminary data.</text>
</comment>
<protein>
    <submittedName>
        <fullName evidence="1">Uncharacterized protein</fullName>
    </submittedName>
</protein>